<dbReference type="RefSeq" id="WP_169161999.1">
    <property type="nucleotide sequence ID" value="NZ_JABBFW010000015.1"/>
</dbReference>
<evidence type="ECO:0000313" key="2">
    <source>
        <dbReference type="Proteomes" id="UP000574067"/>
    </source>
</evidence>
<evidence type="ECO:0000313" key="1">
    <source>
        <dbReference type="EMBL" id="NML17092.1"/>
    </source>
</evidence>
<protein>
    <recommendedName>
        <fullName evidence="3">Glycoside hydrolase family 42 N-terminal domain-containing protein</fullName>
    </recommendedName>
</protein>
<comment type="caution">
    <text evidence="1">The sequence shown here is derived from an EMBL/GenBank/DDBJ whole genome shotgun (WGS) entry which is preliminary data.</text>
</comment>
<name>A0A848FCQ9_9BURK</name>
<dbReference type="AlphaFoldDB" id="A0A848FCQ9"/>
<organism evidence="1 2">
    <name type="scientific">Azohydromonas caseinilytica</name>
    <dbReference type="NCBI Taxonomy" id="2728836"/>
    <lineage>
        <taxon>Bacteria</taxon>
        <taxon>Pseudomonadati</taxon>
        <taxon>Pseudomonadota</taxon>
        <taxon>Betaproteobacteria</taxon>
        <taxon>Burkholderiales</taxon>
        <taxon>Sphaerotilaceae</taxon>
        <taxon>Azohydromonas</taxon>
    </lineage>
</organism>
<accession>A0A848FCQ9</accession>
<gene>
    <name evidence="1" type="ORF">HHL10_19115</name>
</gene>
<reference evidence="1 2" key="1">
    <citation type="submission" date="2020-04" db="EMBL/GenBank/DDBJ databases">
        <title>Azohydromonas sp. isolated from soil.</title>
        <authorList>
            <person name="Dahal R.H."/>
        </authorList>
    </citation>
    <scope>NUCLEOTIDE SEQUENCE [LARGE SCALE GENOMIC DNA]</scope>
    <source>
        <strain evidence="1 2">G-1-1-14</strain>
    </source>
</reference>
<dbReference type="EMBL" id="JABBFW010000015">
    <property type="protein sequence ID" value="NML17092.1"/>
    <property type="molecule type" value="Genomic_DNA"/>
</dbReference>
<sequence length="405" mass="45423">MKASLRRLSMDLAMVLALVSGGCGGGDSQALRASLDTAQTGARETAAVSGSKTAQNFQPSAALAAPGNMKWNPGHYVVFQADEGDHAVDSGLKEVEHLPFVKGIVVRAYWQQIEKDKDVYSFWRIERFLNKAAARQKRFFLLLSLRSFRSDRVAPAYLHTPYYDGGVFHIQTHKDSQGEVITLWNEHTRHRVTKLIRTLAARYNSHPYFEGLILTETAFGRPVEPVTAEQKTAYYVNFIRLDTAARAAFANTVVIQFVNFPKEFTPAIVSNLQAQGLGYGSPDVFMADDDHEKYVYPFNDQVRGQIPIGMQVESDSYYSPYGGGPFDPPDVWDLYEFSRDRLYSNYVFWERDLRPPLVAWKKVLKMFNSPEFPATPTGGLEAACPSRYTRCVGQDEAARASGTAR</sequence>
<keyword evidence="2" id="KW-1185">Reference proteome</keyword>
<dbReference type="PROSITE" id="PS51257">
    <property type="entry name" value="PROKAR_LIPOPROTEIN"/>
    <property type="match status" value="1"/>
</dbReference>
<dbReference type="Proteomes" id="UP000574067">
    <property type="component" value="Unassembled WGS sequence"/>
</dbReference>
<evidence type="ECO:0008006" key="3">
    <source>
        <dbReference type="Google" id="ProtNLM"/>
    </source>
</evidence>
<dbReference type="Gene3D" id="3.20.20.80">
    <property type="entry name" value="Glycosidases"/>
    <property type="match status" value="1"/>
</dbReference>
<proteinExistence type="predicted"/>